<accession>A0A1B6GQY1</accession>
<dbReference type="AlphaFoldDB" id="A0A1B6GQY1"/>
<keyword evidence="2" id="KW-0732">Signal</keyword>
<feature type="compositionally biased region" description="Low complexity" evidence="1">
    <location>
        <begin position="41"/>
        <end position="66"/>
    </location>
</feature>
<evidence type="ECO:0000256" key="2">
    <source>
        <dbReference type="SAM" id="SignalP"/>
    </source>
</evidence>
<feature type="non-terminal residue" evidence="3">
    <location>
        <position position="1"/>
    </location>
</feature>
<organism evidence="3">
    <name type="scientific">Cuerna arida</name>
    <dbReference type="NCBI Taxonomy" id="1464854"/>
    <lineage>
        <taxon>Eukaryota</taxon>
        <taxon>Metazoa</taxon>
        <taxon>Ecdysozoa</taxon>
        <taxon>Arthropoda</taxon>
        <taxon>Hexapoda</taxon>
        <taxon>Insecta</taxon>
        <taxon>Pterygota</taxon>
        <taxon>Neoptera</taxon>
        <taxon>Paraneoptera</taxon>
        <taxon>Hemiptera</taxon>
        <taxon>Auchenorrhyncha</taxon>
        <taxon>Membracoidea</taxon>
        <taxon>Cicadellidae</taxon>
        <taxon>Cicadellinae</taxon>
        <taxon>Proconiini</taxon>
        <taxon>Cuerna</taxon>
    </lineage>
</organism>
<feature type="region of interest" description="Disordered" evidence="1">
    <location>
        <begin position="40"/>
        <end position="66"/>
    </location>
</feature>
<sequence>EMMWRSSCVLLLFATLSVAQQQSQADRQIRLEDIERDNLAASQKTTSPTSSQQTQHQQPSQQPQALTQQQLAAAYQQHLLLQQLQQQYFAPTPLAYSNFGGVPLMIIPSNHLGVGGPVGVPVQAYFVPADPQYLPQYQPQVYQPYQQQAQRYQPQRVQSPQKLQPDINYNSVQAGVQTYRQPQNYPSASIVYAGTPQASTYQQQQIYQPQPSQQQLYNAYNAIYQQRQEKNSFGAGVKSTPAPPLKPQSQVYNAQQSNPVYSNYKNFNYNQ</sequence>
<evidence type="ECO:0000256" key="1">
    <source>
        <dbReference type="SAM" id="MobiDB-lite"/>
    </source>
</evidence>
<reference evidence="3" key="1">
    <citation type="submission" date="2015-11" db="EMBL/GenBank/DDBJ databases">
        <title>De novo transcriptome assembly of four potential Pierce s Disease insect vectors from Arizona vineyards.</title>
        <authorList>
            <person name="Tassone E.E."/>
        </authorList>
    </citation>
    <scope>NUCLEOTIDE SEQUENCE</scope>
</reference>
<protein>
    <submittedName>
        <fullName evidence="3">Uncharacterized protein</fullName>
    </submittedName>
</protein>
<feature type="chain" id="PRO_5008583748" evidence="2">
    <location>
        <begin position="20"/>
        <end position="271"/>
    </location>
</feature>
<feature type="region of interest" description="Disordered" evidence="1">
    <location>
        <begin position="234"/>
        <end position="257"/>
    </location>
</feature>
<feature type="signal peptide" evidence="2">
    <location>
        <begin position="1"/>
        <end position="19"/>
    </location>
</feature>
<dbReference type="EMBL" id="GECZ01004934">
    <property type="protein sequence ID" value="JAS64835.1"/>
    <property type="molecule type" value="Transcribed_RNA"/>
</dbReference>
<feature type="compositionally biased region" description="Polar residues" evidence="1">
    <location>
        <begin position="247"/>
        <end position="257"/>
    </location>
</feature>
<evidence type="ECO:0000313" key="3">
    <source>
        <dbReference type="EMBL" id="JAS64835.1"/>
    </source>
</evidence>
<proteinExistence type="predicted"/>
<gene>
    <name evidence="3" type="ORF">g.12394</name>
</gene>
<name>A0A1B6GQY1_9HEMI</name>